<dbReference type="Proteomes" id="UP000255421">
    <property type="component" value="Unassembled WGS sequence"/>
</dbReference>
<sequence length="77" mass="7621">MGRRREGGTVPADDYLDATTAAFVGVFVAGLFGFAALLAYVAGGDVLPAVRALSGALAGLGAVFLLLALVAAALLAR</sequence>
<protein>
    <recommendedName>
        <fullName evidence="4">Transporter</fullName>
    </recommendedName>
</protein>
<comment type="caution">
    <text evidence="2">The sequence shown here is derived from an EMBL/GenBank/DDBJ whole genome shotgun (WGS) entry which is preliminary data.</text>
</comment>
<gene>
    <name evidence="2" type="ORF">DWB78_01645</name>
</gene>
<name>A0A370IIJ2_9EURY</name>
<keyword evidence="1" id="KW-0812">Transmembrane</keyword>
<evidence type="ECO:0000313" key="2">
    <source>
        <dbReference type="EMBL" id="RDI70528.1"/>
    </source>
</evidence>
<dbReference type="EMBL" id="QQST01000001">
    <property type="protein sequence ID" value="RDI70528.1"/>
    <property type="molecule type" value="Genomic_DNA"/>
</dbReference>
<evidence type="ECO:0008006" key="4">
    <source>
        <dbReference type="Google" id="ProtNLM"/>
    </source>
</evidence>
<dbReference type="AlphaFoldDB" id="A0A370IIJ2"/>
<proteinExistence type="predicted"/>
<accession>A0A370IIJ2</accession>
<evidence type="ECO:0000256" key="1">
    <source>
        <dbReference type="SAM" id="Phobius"/>
    </source>
</evidence>
<keyword evidence="1" id="KW-1133">Transmembrane helix</keyword>
<organism evidence="2 3">
    <name type="scientific">Halopelagius longus</name>
    <dbReference type="NCBI Taxonomy" id="1236180"/>
    <lineage>
        <taxon>Archaea</taxon>
        <taxon>Methanobacteriati</taxon>
        <taxon>Methanobacteriota</taxon>
        <taxon>Stenosarchaea group</taxon>
        <taxon>Halobacteria</taxon>
        <taxon>Halobacteriales</taxon>
        <taxon>Haloferacaceae</taxon>
    </lineage>
</organism>
<keyword evidence="1" id="KW-0472">Membrane</keyword>
<evidence type="ECO:0000313" key="3">
    <source>
        <dbReference type="Proteomes" id="UP000255421"/>
    </source>
</evidence>
<feature type="transmembrane region" description="Helical" evidence="1">
    <location>
        <begin position="21"/>
        <end position="43"/>
    </location>
</feature>
<feature type="transmembrane region" description="Helical" evidence="1">
    <location>
        <begin position="55"/>
        <end position="76"/>
    </location>
</feature>
<keyword evidence="3" id="KW-1185">Reference proteome</keyword>
<reference evidence="2 3" key="1">
    <citation type="submission" date="2018-07" db="EMBL/GenBank/DDBJ databases">
        <title>Genome sequence of extremly halophilic archaeon Halopelagius longus strain BC12-B1.</title>
        <authorList>
            <person name="Zhang X."/>
        </authorList>
    </citation>
    <scope>NUCLEOTIDE SEQUENCE [LARGE SCALE GENOMIC DNA]</scope>
    <source>
        <strain evidence="2 3">BC12-B1</strain>
    </source>
</reference>